<dbReference type="Pfam" id="PF02668">
    <property type="entry name" value="TauD"/>
    <property type="match status" value="1"/>
</dbReference>
<dbReference type="InterPro" id="IPR003819">
    <property type="entry name" value="TauD/TfdA-like"/>
</dbReference>
<reference evidence="7" key="1">
    <citation type="submission" date="2023-02" db="EMBL/GenBank/DDBJ databases">
        <title>Identification and recombinant expression of a fungal hydrolase from Papiliotrema laurentii that hydrolyzes apple cutin and clears colloidal polyester polyurethane.</title>
        <authorList>
            <consortium name="DOE Joint Genome Institute"/>
            <person name="Roman V.A."/>
            <person name="Bojanowski C."/>
            <person name="Crable B.R."/>
            <person name="Wagner D.N."/>
            <person name="Hung C.S."/>
            <person name="Nadeau L.J."/>
            <person name="Schratz L."/>
            <person name="Haridas S."/>
            <person name="Pangilinan J."/>
            <person name="Lipzen A."/>
            <person name="Na H."/>
            <person name="Yan M."/>
            <person name="Ng V."/>
            <person name="Grigoriev I.V."/>
            <person name="Spatafora J.W."/>
            <person name="Barlow D."/>
            <person name="Biffinger J."/>
            <person name="Kelley-Loughnane N."/>
            <person name="Varaljay V.A."/>
            <person name="Crookes-Goodson W.J."/>
        </authorList>
    </citation>
    <scope>NUCLEOTIDE SEQUENCE</scope>
    <source>
        <strain evidence="7">5307AH</strain>
    </source>
</reference>
<dbReference type="GO" id="GO:0046872">
    <property type="term" value="F:metal ion binding"/>
    <property type="evidence" value="ECO:0007669"/>
    <property type="project" value="UniProtKB-KW"/>
</dbReference>
<organism evidence="7 8">
    <name type="scientific">Papiliotrema laurentii</name>
    <name type="common">Cryptococcus laurentii</name>
    <dbReference type="NCBI Taxonomy" id="5418"/>
    <lineage>
        <taxon>Eukaryota</taxon>
        <taxon>Fungi</taxon>
        <taxon>Dikarya</taxon>
        <taxon>Basidiomycota</taxon>
        <taxon>Agaricomycotina</taxon>
        <taxon>Tremellomycetes</taxon>
        <taxon>Tremellales</taxon>
        <taxon>Rhynchogastremaceae</taxon>
        <taxon>Papiliotrema</taxon>
    </lineage>
</organism>
<dbReference type="AlphaFoldDB" id="A0AAD9FQJ5"/>
<evidence type="ECO:0000256" key="2">
    <source>
        <dbReference type="ARBA" id="ARBA00022723"/>
    </source>
</evidence>
<dbReference type="PANTHER" id="PTHR43779:SF3">
    <property type="entry name" value="(3R)-3-[(CARBOXYMETHYL)AMINO]FATTY ACID OXYGENASE_DECARBOXYLASE"/>
    <property type="match status" value="1"/>
</dbReference>
<feature type="domain" description="TauD/TfdA-like" evidence="6">
    <location>
        <begin position="14"/>
        <end position="299"/>
    </location>
</feature>
<dbReference type="InterPro" id="IPR042098">
    <property type="entry name" value="TauD-like_sf"/>
</dbReference>
<evidence type="ECO:0000256" key="5">
    <source>
        <dbReference type="ARBA" id="ARBA00023004"/>
    </source>
</evidence>
<dbReference type="Proteomes" id="UP001182556">
    <property type="component" value="Unassembled WGS sequence"/>
</dbReference>
<keyword evidence="5" id="KW-0408">Iron</keyword>
<keyword evidence="8" id="KW-1185">Reference proteome</keyword>
<protein>
    <submittedName>
        <fullName evidence="7">2,4-dichlorophenoxyacetate alpha-ketoglutarate dioxygenase</fullName>
    </submittedName>
</protein>
<dbReference type="GO" id="GO:0051213">
    <property type="term" value="F:dioxygenase activity"/>
    <property type="evidence" value="ECO:0007669"/>
    <property type="project" value="UniProtKB-KW"/>
</dbReference>
<evidence type="ECO:0000313" key="7">
    <source>
        <dbReference type="EMBL" id="KAK1923367.1"/>
    </source>
</evidence>
<dbReference type="Gene3D" id="3.60.130.10">
    <property type="entry name" value="Clavaminate synthase-like"/>
    <property type="match status" value="1"/>
</dbReference>
<keyword evidence="3 7" id="KW-0223">Dioxygenase</keyword>
<dbReference type="InterPro" id="IPR051178">
    <property type="entry name" value="TfdA_dioxygenase"/>
</dbReference>
<keyword evidence="2" id="KW-0479">Metal-binding</keyword>
<gene>
    <name evidence="7" type="ORF">DB88DRAFT_439515</name>
</gene>
<evidence type="ECO:0000313" key="8">
    <source>
        <dbReference type="Proteomes" id="UP001182556"/>
    </source>
</evidence>
<accession>A0AAD9FQJ5</accession>
<dbReference type="SUPFAM" id="SSF51197">
    <property type="entry name" value="Clavaminate synthase-like"/>
    <property type="match status" value="1"/>
</dbReference>
<keyword evidence="4" id="KW-0560">Oxidoreductase</keyword>
<comment type="similarity">
    <text evidence="1">Belongs to the TfdA dioxygenase family.</text>
</comment>
<dbReference type="PANTHER" id="PTHR43779">
    <property type="entry name" value="DIOXYGENASE RV0097-RELATED"/>
    <property type="match status" value="1"/>
</dbReference>
<comment type="caution">
    <text evidence="7">The sequence shown here is derived from an EMBL/GenBank/DDBJ whole genome shotgun (WGS) entry which is preliminary data.</text>
</comment>
<name>A0AAD9FQJ5_PAPLA</name>
<evidence type="ECO:0000256" key="4">
    <source>
        <dbReference type="ARBA" id="ARBA00023002"/>
    </source>
</evidence>
<sequence>MDDKTSSPIPGVQYHPLHPTFAAEVTGMDFANVTQEMVDEIKRALAIYGVLVFRKTGLDDARHVEMSHMFGDLDDIKPFVAGLGQTNRLSSDYLFDVGNVNPDGTITQPGTMRELLLRCNYHFHADSAFNPRRAGYSLLLAHHLPPPGHGGATEFADTRTAYDDLSQSEKDRINDWVVNNSQLQCRRSANPGNPLLQTDEFDPMKHRFGKHRLVQTHEASGRTNLYIAAHSHHIDGMPVDEGLRELLKLLDYAGQPKYTCPVEWRDPGDLVIWDNTCTLHRSVKGTYEGKYKRDLRRTTVHDMSSQAWGLNGEGATWRFGLP</sequence>
<evidence type="ECO:0000256" key="3">
    <source>
        <dbReference type="ARBA" id="ARBA00022964"/>
    </source>
</evidence>
<evidence type="ECO:0000259" key="6">
    <source>
        <dbReference type="Pfam" id="PF02668"/>
    </source>
</evidence>
<proteinExistence type="inferred from homology"/>
<evidence type="ECO:0000256" key="1">
    <source>
        <dbReference type="ARBA" id="ARBA00005896"/>
    </source>
</evidence>
<dbReference type="EMBL" id="JAODAN010000006">
    <property type="protein sequence ID" value="KAK1923367.1"/>
    <property type="molecule type" value="Genomic_DNA"/>
</dbReference>